<dbReference type="EMBL" id="JARJCW010000085">
    <property type="protein sequence ID" value="KAJ7196233.1"/>
    <property type="molecule type" value="Genomic_DNA"/>
</dbReference>
<accession>A0AAD6Y152</accession>
<reference evidence="2" key="1">
    <citation type="submission" date="2023-03" db="EMBL/GenBank/DDBJ databases">
        <title>Massive genome expansion in bonnet fungi (Mycena s.s.) driven by repeated elements and novel gene families across ecological guilds.</title>
        <authorList>
            <consortium name="Lawrence Berkeley National Laboratory"/>
            <person name="Harder C.B."/>
            <person name="Miyauchi S."/>
            <person name="Viragh M."/>
            <person name="Kuo A."/>
            <person name="Thoen E."/>
            <person name="Andreopoulos B."/>
            <person name="Lu D."/>
            <person name="Skrede I."/>
            <person name="Drula E."/>
            <person name="Henrissat B."/>
            <person name="Morin E."/>
            <person name="Kohler A."/>
            <person name="Barry K."/>
            <person name="LaButti K."/>
            <person name="Morin E."/>
            <person name="Salamov A."/>
            <person name="Lipzen A."/>
            <person name="Mereny Z."/>
            <person name="Hegedus B."/>
            <person name="Baldrian P."/>
            <person name="Stursova M."/>
            <person name="Weitz H."/>
            <person name="Taylor A."/>
            <person name="Grigoriev I.V."/>
            <person name="Nagy L.G."/>
            <person name="Martin F."/>
            <person name="Kauserud H."/>
        </authorList>
    </citation>
    <scope>NUCLEOTIDE SEQUENCE</scope>
    <source>
        <strain evidence="2">9144</strain>
    </source>
</reference>
<protein>
    <submittedName>
        <fullName evidence="2">Uncharacterized protein</fullName>
    </submittedName>
</protein>
<gene>
    <name evidence="2" type="ORF">GGX14DRAFT_403434</name>
</gene>
<dbReference type="AlphaFoldDB" id="A0AAD6Y152"/>
<feature type="chain" id="PRO_5042202261" evidence="1">
    <location>
        <begin position="22"/>
        <end position="123"/>
    </location>
</feature>
<evidence type="ECO:0000313" key="2">
    <source>
        <dbReference type="EMBL" id="KAJ7196233.1"/>
    </source>
</evidence>
<feature type="signal peptide" evidence="1">
    <location>
        <begin position="1"/>
        <end position="21"/>
    </location>
</feature>
<comment type="caution">
    <text evidence="2">The sequence shown here is derived from an EMBL/GenBank/DDBJ whole genome shotgun (WGS) entry which is preliminary data.</text>
</comment>
<name>A0AAD6Y152_9AGAR</name>
<dbReference type="Proteomes" id="UP001219525">
    <property type="component" value="Unassembled WGS sequence"/>
</dbReference>
<keyword evidence="3" id="KW-1185">Reference proteome</keyword>
<keyword evidence="1" id="KW-0732">Signal</keyword>
<proteinExistence type="predicted"/>
<evidence type="ECO:0000313" key="3">
    <source>
        <dbReference type="Proteomes" id="UP001219525"/>
    </source>
</evidence>
<sequence>MLFNMSSFVLLAAAMATTVAAYPKLSNHITNKCGGLGIDDAMLKAKLNITRDPQAKLVFVGLLNHRVSTSPASTAARCAGPASAAFRCFLFPTSLPRRNRRMAARPSVPRLWVETERTFGQNP</sequence>
<organism evidence="2 3">
    <name type="scientific">Mycena pura</name>
    <dbReference type="NCBI Taxonomy" id="153505"/>
    <lineage>
        <taxon>Eukaryota</taxon>
        <taxon>Fungi</taxon>
        <taxon>Dikarya</taxon>
        <taxon>Basidiomycota</taxon>
        <taxon>Agaricomycotina</taxon>
        <taxon>Agaricomycetes</taxon>
        <taxon>Agaricomycetidae</taxon>
        <taxon>Agaricales</taxon>
        <taxon>Marasmiineae</taxon>
        <taxon>Mycenaceae</taxon>
        <taxon>Mycena</taxon>
    </lineage>
</organism>
<evidence type="ECO:0000256" key="1">
    <source>
        <dbReference type="SAM" id="SignalP"/>
    </source>
</evidence>